<protein>
    <submittedName>
        <fullName evidence="2">Uncharacterized protein</fullName>
    </submittedName>
</protein>
<sequence>MGSKVKRSLSILGVAALVSLGSFAAHAAMGDSAPAKPEVVAGDPSHPECYDAAKMNDPNDFCYQTIGPWNSMLLSDDEVRSTVSMEQMIGAGYASEEIRRFYPAYESDAK</sequence>
<evidence type="ECO:0000313" key="2">
    <source>
        <dbReference type="EMBL" id="QHK20336.1"/>
    </source>
</evidence>
<keyword evidence="1" id="KW-0732">Signal</keyword>
<dbReference type="EMBL" id="CP047898">
    <property type="protein sequence ID" value="QHK20336.1"/>
    <property type="molecule type" value="Genomic_DNA"/>
</dbReference>
<evidence type="ECO:0000256" key="1">
    <source>
        <dbReference type="SAM" id="SignalP"/>
    </source>
</evidence>
<proteinExistence type="predicted"/>
<dbReference type="KEGG" id="psey:GU243_12000"/>
<feature type="chain" id="PRO_5026926612" evidence="1">
    <location>
        <begin position="28"/>
        <end position="110"/>
    </location>
</feature>
<dbReference type="AlphaFoldDB" id="A0A6P1NJ20"/>
<evidence type="ECO:0000313" key="3">
    <source>
        <dbReference type="Proteomes" id="UP000464186"/>
    </source>
</evidence>
<keyword evidence="3" id="KW-1185">Reference proteome</keyword>
<feature type="signal peptide" evidence="1">
    <location>
        <begin position="1"/>
        <end position="27"/>
    </location>
</feature>
<gene>
    <name evidence="2" type="ORF">GU243_12000</name>
</gene>
<accession>A0A6P1NJ20</accession>
<name>A0A6P1NJ20_9MICC</name>
<organism evidence="2 3">
    <name type="scientific">Pseudarthrobacter psychrotolerans</name>
    <dbReference type="NCBI Taxonomy" id="2697569"/>
    <lineage>
        <taxon>Bacteria</taxon>
        <taxon>Bacillati</taxon>
        <taxon>Actinomycetota</taxon>
        <taxon>Actinomycetes</taxon>
        <taxon>Micrococcales</taxon>
        <taxon>Micrococcaceae</taxon>
        <taxon>Pseudarthrobacter</taxon>
    </lineage>
</organism>
<reference evidence="2 3" key="1">
    <citation type="submission" date="2020-01" db="EMBL/GenBank/DDBJ databases">
        <title>Pseudarthrobacter psychrotolerans sp. nov., isolated from antarctic soil.</title>
        <authorList>
            <person name="Shin Y."/>
            <person name="Park W."/>
        </authorList>
    </citation>
    <scope>NUCLEOTIDE SEQUENCE [LARGE SCALE GENOMIC DNA]</scope>
    <source>
        <strain evidence="2 3">YJ56</strain>
    </source>
</reference>
<dbReference type="Proteomes" id="UP000464186">
    <property type="component" value="Chromosome"/>
</dbReference>